<dbReference type="Proteomes" id="UP000003477">
    <property type="component" value="Unassembled WGS sequence"/>
</dbReference>
<proteinExistence type="predicted"/>
<reference evidence="2 3" key="1">
    <citation type="journal article" date="2011" name="Front. Microbiol.">
        <title>Two Strains of Crocosphaera watsonii with Highly Conserved Genomes are Distinguished by Strain-Specific Features.</title>
        <authorList>
            <person name="Bench S.R."/>
            <person name="Ilikchyan I.N."/>
            <person name="Tripp H.J."/>
            <person name="Zehr J.P."/>
        </authorList>
    </citation>
    <scope>NUCLEOTIDE SEQUENCE [LARGE SCALE GENOMIC DNA]</scope>
    <source>
        <strain evidence="2 3">WH 0003</strain>
    </source>
</reference>
<evidence type="ECO:0000313" key="3">
    <source>
        <dbReference type="Proteomes" id="UP000003477"/>
    </source>
</evidence>
<dbReference type="AlphaFoldDB" id="G5JA31"/>
<evidence type="ECO:0000313" key="2">
    <source>
        <dbReference type="EMBL" id="EHJ10959.1"/>
    </source>
</evidence>
<dbReference type="PATRIC" id="fig|423471.3.peg.4021"/>
<keyword evidence="1" id="KW-0812">Transmembrane</keyword>
<feature type="transmembrane region" description="Helical" evidence="1">
    <location>
        <begin position="7"/>
        <end position="28"/>
    </location>
</feature>
<evidence type="ECO:0000256" key="1">
    <source>
        <dbReference type="SAM" id="Phobius"/>
    </source>
</evidence>
<name>G5JA31_CROWT</name>
<dbReference type="EMBL" id="AESD01000650">
    <property type="protein sequence ID" value="EHJ10959.1"/>
    <property type="molecule type" value="Genomic_DNA"/>
</dbReference>
<organism evidence="2 3">
    <name type="scientific">Crocosphaera watsonii WH 0003</name>
    <dbReference type="NCBI Taxonomy" id="423471"/>
    <lineage>
        <taxon>Bacteria</taxon>
        <taxon>Bacillati</taxon>
        <taxon>Cyanobacteriota</taxon>
        <taxon>Cyanophyceae</taxon>
        <taxon>Oscillatoriophycideae</taxon>
        <taxon>Chroococcales</taxon>
        <taxon>Aphanothecaceae</taxon>
        <taxon>Crocosphaera</taxon>
    </lineage>
</organism>
<comment type="caution">
    <text evidence="2">The sequence shown here is derived from an EMBL/GenBank/DDBJ whole genome shotgun (WGS) entry which is preliminary data.</text>
</comment>
<gene>
    <name evidence="2" type="ORF">CWATWH0003_4294</name>
</gene>
<keyword evidence="1" id="KW-1133">Transmembrane helix</keyword>
<keyword evidence="1" id="KW-0472">Membrane</keyword>
<accession>G5JA31</accession>
<sequence>MSIKKITFDTVVILAFLIGTGLLFDYILETPLSNPLVGDGVTTEEEA</sequence>
<protein>
    <submittedName>
        <fullName evidence="2">Uncharacterized protein</fullName>
    </submittedName>
</protein>